<evidence type="ECO:0000313" key="1">
    <source>
        <dbReference type="EMBL" id="SFF88714.1"/>
    </source>
</evidence>
<evidence type="ECO:0008006" key="3">
    <source>
        <dbReference type="Google" id="ProtNLM"/>
    </source>
</evidence>
<gene>
    <name evidence="1" type="ORF">SAMN05216251_13441</name>
</gene>
<dbReference type="Proteomes" id="UP000199323">
    <property type="component" value="Unassembled WGS sequence"/>
</dbReference>
<evidence type="ECO:0000313" key="2">
    <source>
        <dbReference type="Proteomes" id="UP000199323"/>
    </source>
</evidence>
<reference evidence="1 2" key="1">
    <citation type="submission" date="2016-10" db="EMBL/GenBank/DDBJ databases">
        <authorList>
            <person name="de Groot N.N."/>
        </authorList>
    </citation>
    <scope>NUCLEOTIDE SEQUENCE [LARGE SCALE GENOMIC DNA]</scope>
    <source>
        <strain evidence="1 2">CGMCC 4.3510</strain>
    </source>
</reference>
<proteinExistence type="predicted"/>
<dbReference type="OrthoDB" id="2679245at2"/>
<dbReference type="RefSeq" id="WP_093717677.1">
    <property type="nucleotide sequence ID" value="NZ_FONG01000034.1"/>
</dbReference>
<organism evidence="1 2">
    <name type="scientific">Actinacidiphila alni</name>
    <dbReference type="NCBI Taxonomy" id="380248"/>
    <lineage>
        <taxon>Bacteria</taxon>
        <taxon>Bacillati</taxon>
        <taxon>Actinomycetota</taxon>
        <taxon>Actinomycetes</taxon>
        <taxon>Kitasatosporales</taxon>
        <taxon>Streptomycetaceae</taxon>
        <taxon>Actinacidiphila</taxon>
    </lineage>
</organism>
<protein>
    <recommendedName>
        <fullName evidence="3">UDP-N-acetylmuramyl pentapeptide phosphotransferase/UDP-N-acetylglucosamine-1-phosphate transferase</fullName>
    </recommendedName>
</protein>
<dbReference type="EMBL" id="FONG01000034">
    <property type="protein sequence ID" value="SFF88714.1"/>
    <property type="molecule type" value="Genomic_DNA"/>
</dbReference>
<sequence length="281" mass="28160">MSRRGWKGRAGRLSVGMAAAGATRAAYEELRRRPPVEARMWQRSNYAGRGVELYGGLAAAAGAATAMGTARGLTVRSRIAAVGAALAAGACGAYDDQVGSPDERGFGAHFKALREGRFTSGVVKLLGIGAAGLAAGTLLKVRPLDQLLGGVVIAGTAHAVNLVDISPGRAAKAVIAVGAPGLLRRGPAGVLAAAPVGAAAAVLGDDLSERTMLGDGGAHALGAALGAAIVVANGRTGLLLHAAVLIAMTAAGDRISAHERLWKAPGVRHVDSWGRVAHPYG</sequence>
<dbReference type="AlphaFoldDB" id="A0A1I2MB23"/>
<accession>A0A1I2MB23</accession>
<name>A0A1I2MB23_9ACTN</name>
<dbReference type="STRING" id="380248.SAMN05216251_13441"/>
<keyword evidence="2" id="KW-1185">Reference proteome</keyword>